<keyword evidence="6" id="KW-0479">Metal-binding</keyword>
<dbReference type="GO" id="GO:0046872">
    <property type="term" value="F:metal ion binding"/>
    <property type="evidence" value="ECO:0007669"/>
    <property type="project" value="UniProtKB-KW"/>
</dbReference>
<dbReference type="RefSeq" id="WP_184862825.1">
    <property type="nucleotide sequence ID" value="NZ_BAAAWY010000003.1"/>
</dbReference>
<evidence type="ECO:0000313" key="12">
    <source>
        <dbReference type="Proteomes" id="UP000585638"/>
    </source>
</evidence>
<dbReference type="PANTHER" id="PTHR30040">
    <property type="entry name" value="THIAMINE BIOSYNTHESIS LIPOPROTEIN APBE"/>
    <property type="match status" value="1"/>
</dbReference>
<organism evidence="11 12">
    <name type="scientific">Kutzneria kofuensis</name>
    <dbReference type="NCBI Taxonomy" id="103725"/>
    <lineage>
        <taxon>Bacteria</taxon>
        <taxon>Bacillati</taxon>
        <taxon>Actinomycetota</taxon>
        <taxon>Actinomycetes</taxon>
        <taxon>Pseudonocardiales</taxon>
        <taxon>Pseudonocardiaceae</taxon>
        <taxon>Kutzneria</taxon>
    </lineage>
</organism>
<comment type="caution">
    <text evidence="11">The sequence shown here is derived from an EMBL/GenBank/DDBJ whole genome shotgun (WGS) entry which is preliminary data.</text>
</comment>
<keyword evidence="5" id="KW-0808">Transferase</keyword>
<evidence type="ECO:0000256" key="6">
    <source>
        <dbReference type="ARBA" id="ARBA00022723"/>
    </source>
</evidence>
<evidence type="ECO:0000256" key="10">
    <source>
        <dbReference type="ARBA" id="ARBA00048540"/>
    </source>
</evidence>
<name>A0A7W9KI09_9PSEU</name>
<comment type="cofactor">
    <cofactor evidence="1">
        <name>Mg(2+)</name>
        <dbReference type="ChEBI" id="CHEBI:18420"/>
    </cofactor>
</comment>
<dbReference type="PANTHER" id="PTHR30040:SF2">
    <property type="entry name" value="FAD:PROTEIN FMN TRANSFERASE"/>
    <property type="match status" value="1"/>
</dbReference>
<dbReference type="AlphaFoldDB" id="A0A7W9KI09"/>
<dbReference type="EMBL" id="JACHIR010000001">
    <property type="protein sequence ID" value="MBB5892219.1"/>
    <property type="molecule type" value="Genomic_DNA"/>
</dbReference>
<keyword evidence="8" id="KW-0460">Magnesium</keyword>
<evidence type="ECO:0000256" key="3">
    <source>
        <dbReference type="ARBA" id="ARBA00016337"/>
    </source>
</evidence>
<keyword evidence="4" id="KW-0285">Flavoprotein</keyword>
<evidence type="ECO:0000256" key="9">
    <source>
        <dbReference type="ARBA" id="ARBA00031306"/>
    </source>
</evidence>
<sequence length="244" mass="25900">MRHVEQVMGMPVSVDVRDPVDIAPLYAGLRRVDARFSPFRPDSEVSRYGRGEVADVSAELAEVLGICRHYERISDGAFTATPPGRSFDPCGVVKGWAVQRAADQLRNSGATRFCVNAGGDVVAAGEPEPGRPWLVGIRHPQQADRMCAVLGVRDLAVATSATYERGEHILDGRTGLPARGLLSVTVVAADLTTADCVATTAFAMGRDGIAWADAQPGCLVFVVDADLVVHRSAALDAYLVADVS</sequence>
<accession>A0A7W9KI09</accession>
<evidence type="ECO:0000256" key="2">
    <source>
        <dbReference type="ARBA" id="ARBA00011955"/>
    </source>
</evidence>
<comment type="catalytic activity">
    <reaction evidence="10">
        <text>L-threonyl-[protein] + FAD = FMN-L-threonyl-[protein] + AMP + H(+)</text>
        <dbReference type="Rhea" id="RHEA:36847"/>
        <dbReference type="Rhea" id="RHEA-COMP:11060"/>
        <dbReference type="Rhea" id="RHEA-COMP:11061"/>
        <dbReference type="ChEBI" id="CHEBI:15378"/>
        <dbReference type="ChEBI" id="CHEBI:30013"/>
        <dbReference type="ChEBI" id="CHEBI:57692"/>
        <dbReference type="ChEBI" id="CHEBI:74257"/>
        <dbReference type="ChEBI" id="CHEBI:456215"/>
        <dbReference type="EC" id="2.7.1.180"/>
    </reaction>
</comment>
<dbReference type="GO" id="GO:0016740">
    <property type="term" value="F:transferase activity"/>
    <property type="evidence" value="ECO:0007669"/>
    <property type="project" value="UniProtKB-KW"/>
</dbReference>
<evidence type="ECO:0000256" key="8">
    <source>
        <dbReference type="ARBA" id="ARBA00022842"/>
    </source>
</evidence>
<gene>
    <name evidence="11" type="ORF">BJ998_003415</name>
</gene>
<keyword evidence="12" id="KW-1185">Reference proteome</keyword>
<dbReference type="SUPFAM" id="SSF143631">
    <property type="entry name" value="ApbE-like"/>
    <property type="match status" value="1"/>
</dbReference>
<dbReference type="InterPro" id="IPR024932">
    <property type="entry name" value="ApbE"/>
</dbReference>
<evidence type="ECO:0000256" key="5">
    <source>
        <dbReference type="ARBA" id="ARBA00022679"/>
    </source>
</evidence>
<reference evidence="11 12" key="1">
    <citation type="submission" date="2020-08" db="EMBL/GenBank/DDBJ databases">
        <title>Sequencing the genomes of 1000 actinobacteria strains.</title>
        <authorList>
            <person name="Klenk H.-P."/>
        </authorList>
    </citation>
    <scope>NUCLEOTIDE SEQUENCE [LARGE SCALE GENOMIC DNA]</scope>
    <source>
        <strain evidence="11 12">DSM 43851</strain>
    </source>
</reference>
<dbReference type="Pfam" id="PF02424">
    <property type="entry name" value="ApbE"/>
    <property type="match status" value="2"/>
</dbReference>
<keyword evidence="7" id="KW-0274">FAD</keyword>
<keyword evidence="11" id="KW-0449">Lipoprotein</keyword>
<evidence type="ECO:0000256" key="7">
    <source>
        <dbReference type="ARBA" id="ARBA00022827"/>
    </source>
</evidence>
<dbReference type="InterPro" id="IPR003374">
    <property type="entry name" value="ApbE-like_sf"/>
</dbReference>
<protein>
    <recommendedName>
        <fullName evidence="3">FAD:protein FMN transferase</fullName>
        <ecNumber evidence="2">2.7.1.180</ecNumber>
    </recommendedName>
    <alternativeName>
        <fullName evidence="9">Flavin transferase</fullName>
    </alternativeName>
</protein>
<dbReference type="EC" id="2.7.1.180" evidence="2"/>
<evidence type="ECO:0000313" key="11">
    <source>
        <dbReference type="EMBL" id="MBB5892219.1"/>
    </source>
</evidence>
<dbReference type="Proteomes" id="UP000585638">
    <property type="component" value="Unassembled WGS sequence"/>
</dbReference>
<evidence type="ECO:0000256" key="4">
    <source>
        <dbReference type="ARBA" id="ARBA00022630"/>
    </source>
</evidence>
<proteinExistence type="predicted"/>
<dbReference type="Gene3D" id="3.10.520.10">
    <property type="entry name" value="ApbE-like domains"/>
    <property type="match status" value="2"/>
</dbReference>
<evidence type="ECO:0000256" key="1">
    <source>
        <dbReference type="ARBA" id="ARBA00001946"/>
    </source>
</evidence>